<evidence type="ECO:0000313" key="3">
    <source>
        <dbReference type="Proteomes" id="UP001500418"/>
    </source>
</evidence>
<feature type="compositionally biased region" description="Basic and acidic residues" evidence="1">
    <location>
        <begin position="332"/>
        <end position="342"/>
    </location>
</feature>
<accession>A0ABN1QKM7</accession>
<name>A0ABN1QKM7_9ACTN</name>
<protein>
    <submittedName>
        <fullName evidence="2">Uncharacterized protein</fullName>
    </submittedName>
</protein>
<feature type="compositionally biased region" description="Basic and acidic residues" evidence="1">
    <location>
        <begin position="230"/>
        <end position="240"/>
    </location>
</feature>
<feature type="compositionally biased region" description="Basic residues" evidence="1">
    <location>
        <begin position="241"/>
        <end position="250"/>
    </location>
</feature>
<dbReference type="Proteomes" id="UP001500418">
    <property type="component" value="Unassembled WGS sequence"/>
</dbReference>
<evidence type="ECO:0000256" key="1">
    <source>
        <dbReference type="SAM" id="MobiDB-lite"/>
    </source>
</evidence>
<keyword evidence="3" id="KW-1185">Reference proteome</keyword>
<organism evidence="2 3">
    <name type="scientific">Streptomyces rhizosphaericus</name>
    <dbReference type="NCBI Taxonomy" id="114699"/>
    <lineage>
        <taxon>Bacteria</taxon>
        <taxon>Bacillati</taxon>
        <taxon>Actinomycetota</taxon>
        <taxon>Actinomycetes</taxon>
        <taxon>Kitasatosporales</taxon>
        <taxon>Streptomycetaceae</taxon>
        <taxon>Streptomyces</taxon>
        <taxon>Streptomyces violaceusniger group</taxon>
    </lineage>
</organism>
<evidence type="ECO:0000313" key="2">
    <source>
        <dbReference type="EMBL" id="GAA0944085.1"/>
    </source>
</evidence>
<gene>
    <name evidence="2" type="ORF">GCM10009575_061870</name>
</gene>
<feature type="compositionally biased region" description="Low complexity" evidence="1">
    <location>
        <begin position="117"/>
        <end position="130"/>
    </location>
</feature>
<feature type="compositionally biased region" description="Basic and acidic residues" evidence="1">
    <location>
        <begin position="212"/>
        <end position="223"/>
    </location>
</feature>
<reference evidence="2 3" key="1">
    <citation type="journal article" date="2019" name="Int. J. Syst. Evol. Microbiol.">
        <title>The Global Catalogue of Microorganisms (GCM) 10K type strain sequencing project: providing services to taxonomists for standard genome sequencing and annotation.</title>
        <authorList>
            <consortium name="The Broad Institute Genomics Platform"/>
            <consortium name="The Broad Institute Genome Sequencing Center for Infectious Disease"/>
            <person name="Wu L."/>
            <person name="Ma J."/>
        </authorList>
    </citation>
    <scope>NUCLEOTIDE SEQUENCE [LARGE SCALE GENOMIC DNA]</scope>
    <source>
        <strain evidence="2 3">JCM 11444</strain>
    </source>
</reference>
<comment type="caution">
    <text evidence="2">The sequence shown here is derived from an EMBL/GenBank/DDBJ whole genome shotgun (WGS) entry which is preliminary data.</text>
</comment>
<feature type="compositionally biased region" description="Basic and acidic residues" evidence="1">
    <location>
        <begin position="183"/>
        <end position="203"/>
    </location>
</feature>
<sequence>MRRPGGAAYGLSLAWWFFQGGRLDRADRAAAYRTGQPGHMVGVEVGQDQERDPDDAQGAQAAVDGSWLGAGVHDDGRAGARGQDQGVALAHITRHHPPTGRWPAGDDPGQGCRAYDGQQHQQRAHGTQQAVAQQSAAREDHGQGDGGQQERAGPAVRPVRLGPGQCRAGAGHLGDPLGGPARRPGDPLGERRCDGGCGERGEAEGGGGGHHHLGDEVAGDRHQAHSCRHHHDDRCADRLGRGGRRQRLGHPGRYAAALEGRAPSRRDGEQGTGGQHGEQEAVAPGQPGVVEHQRQDGGGQGREQGAAAAGAEGEQGDQPAGGGAQHTGLGSAHDDEGERESAAEESGGAQPDAERARETAPLGAPGQLGRAREQCEHHGQIAAGDGHEVQHVRGPERLVQLGRHP</sequence>
<dbReference type="EMBL" id="BAAAID010000046">
    <property type="protein sequence ID" value="GAA0944085.1"/>
    <property type="molecule type" value="Genomic_DNA"/>
</dbReference>
<proteinExistence type="predicted"/>
<feature type="region of interest" description="Disordered" evidence="1">
    <location>
        <begin position="94"/>
        <end position="405"/>
    </location>
</feature>
<feature type="compositionally biased region" description="Low complexity" evidence="1">
    <location>
        <begin position="303"/>
        <end position="318"/>
    </location>
</feature>
<feature type="compositionally biased region" description="Basic and acidic residues" evidence="1">
    <location>
        <begin position="370"/>
        <end position="396"/>
    </location>
</feature>